<evidence type="ECO:0000256" key="3">
    <source>
        <dbReference type="PIRSR" id="PIRSR607837-1"/>
    </source>
</evidence>
<feature type="binding site" evidence="3">
    <location>
        <position position="131"/>
    </location>
    <ligand>
        <name>a divalent metal cation</name>
        <dbReference type="ChEBI" id="CHEBI:60240"/>
    </ligand>
</feature>
<dbReference type="AlphaFoldDB" id="A0A1H1YN12"/>
<evidence type="ECO:0000313" key="5">
    <source>
        <dbReference type="Proteomes" id="UP000199679"/>
    </source>
</evidence>
<reference evidence="4 5" key="1">
    <citation type="submission" date="2016-10" db="EMBL/GenBank/DDBJ databases">
        <authorList>
            <person name="de Groot N.N."/>
        </authorList>
    </citation>
    <scope>NUCLEOTIDE SEQUENCE [LARGE SCALE GENOMIC DNA]</scope>
    <source>
        <strain evidence="4 5">MP1X4</strain>
    </source>
</reference>
<evidence type="ECO:0000256" key="2">
    <source>
        <dbReference type="ARBA" id="ARBA00022723"/>
    </source>
</evidence>
<dbReference type="RefSeq" id="WP_091373789.1">
    <property type="nucleotide sequence ID" value="NZ_LT629740.1"/>
</dbReference>
<dbReference type="Proteomes" id="UP000199679">
    <property type="component" value="Chromosome I"/>
</dbReference>
<dbReference type="SUPFAM" id="SSF109854">
    <property type="entry name" value="DinB/YfiT-like putative metalloenzymes"/>
    <property type="match status" value="1"/>
</dbReference>
<keyword evidence="2 3" id="KW-0479">Metal-binding</keyword>
<dbReference type="Pfam" id="PF05163">
    <property type="entry name" value="DinB"/>
    <property type="match status" value="1"/>
</dbReference>
<protein>
    <submittedName>
        <fullName evidence="4">Uncharacterized damage-inducible protein DinB (Forms a four-helix bundle)</fullName>
    </submittedName>
</protein>
<feature type="binding site" evidence="3">
    <location>
        <position position="135"/>
    </location>
    <ligand>
        <name>a divalent metal cation</name>
        <dbReference type="ChEBI" id="CHEBI:60240"/>
    </ligand>
</feature>
<name>A0A1H1YN12_MUCMA</name>
<keyword evidence="5" id="KW-1185">Reference proteome</keyword>
<dbReference type="GO" id="GO:0046872">
    <property type="term" value="F:metal ion binding"/>
    <property type="evidence" value="ECO:0007669"/>
    <property type="project" value="UniProtKB-KW"/>
</dbReference>
<evidence type="ECO:0000256" key="1">
    <source>
        <dbReference type="ARBA" id="ARBA00008635"/>
    </source>
</evidence>
<dbReference type="OrthoDB" id="118635at2"/>
<sequence>MISILQQQYKLIQGSREVALNFIETEVGEALNAPVDAFEKSTMRYLLVHVSNCYLQWMYNFAMDNKLELFNDEEFRTVAGIRSLYADTDDLVKNFLERFADKLDEPITSTLSRNRTITATPLELFTHVTTHEFHHKGQVMTMCRLLGYPPPDTDIIRT</sequence>
<dbReference type="STRING" id="652787.SAMN05216490_2785"/>
<dbReference type="Gene3D" id="1.20.120.450">
    <property type="entry name" value="dinb family like domain"/>
    <property type="match status" value="1"/>
</dbReference>
<gene>
    <name evidence="4" type="ORF">SAMN05216490_2785</name>
</gene>
<dbReference type="PANTHER" id="PTHR37302">
    <property type="entry name" value="SLR1116 PROTEIN"/>
    <property type="match status" value="1"/>
</dbReference>
<accession>A0A1H1YN12</accession>
<dbReference type="PANTHER" id="PTHR37302:SF3">
    <property type="entry name" value="DAMAGE-INDUCIBLE PROTEIN DINB"/>
    <property type="match status" value="1"/>
</dbReference>
<dbReference type="EMBL" id="LT629740">
    <property type="protein sequence ID" value="SDT22506.1"/>
    <property type="molecule type" value="Genomic_DNA"/>
</dbReference>
<organism evidence="4 5">
    <name type="scientific">Mucilaginibacter mallensis</name>
    <dbReference type="NCBI Taxonomy" id="652787"/>
    <lineage>
        <taxon>Bacteria</taxon>
        <taxon>Pseudomonadati</taxon>
        <taxon>Bacteroidota</taxon>
        <taxon>Sphingobacteriia</taxon>
        <taxon>Sphingobacteriales</taxon>
        <taxon>Sphingobacteriaceae</taxon>
        <taxon>Mucilaginibacter</taxon>
    </lineage>
</organism>
<dbReference type="InterPro" id="IPR034660">
    <property type="entry name" value="DinB/YfiT-like"/>
</dbReference>
<dbReference type="InterPro" id="IPR007837">
    <property type="entry name" value="DinB"/>
</dbReference>
<feature type="binding site" evidence="3">
    <location>
        <position position="49"/>
    </location>
    <ligand>
        <name>a divalent metal cation</name>
        <dbReference type="ChEBI" id="CHEBI:60240"/>
    </ligand>
</feature>
<comment type="similarity">
    <text evidence="1">Belongs to the DinB family.</text>
</comment>
<proteinExistence type="inferred from homology"/>
<evidence type="ECO:0000313" key="4">
    <source>
        <dbReference type="EMBL" id="SDT22506.1"/>
    </source>
</evidence>